<sequence>MKKLISVLSVLAVLVVLTSAGIFGYTKYKEMELKQENLQSQLDDKNDESANNEDSYSDQEKVNADEAQTQEINSTEENVSDEQQVTRDNVFDYAIAAVNEVGDADLLKFQEPEYNGSEWTINANNKSGAGANTIVVKDDGTVQIWNGPKTSMDHETKIEL</sequence>
<accession>A0A380FWC3</accession>
<proteinExistence type="predicted"/>
<evidence type="ECO:0000256" key="1">
    <source>
        <dbReference type="SAM" id="MobiDB-lite"/>
    </source>
</evidence>
<evidence type="ECO:0000313" key="2">
    <source>
        <dbReference type="EMBL" id="SUM42546.1"/>
    </source>
</evidence>
<organism evidence="2 3">
    <name type="scientific">Staphylococcus petrasii</name>
    <dbReference type="NCBI Taxonomy" id="1276936"/>
    <lineage>
        <taxon>Bacteria</taxon>
        <taxon>Bacillati</taxon>
        <taxon>Bacillota</taxon>
        <taxon>Bacilli</taxon>
        <taxon>Bacillales</taxon>
        <taxon>Staphylococcaceae</taxon>
        <taxon>Staphylococcus</taxon>
    </lineage>
</organism>
<protein>
    <submittedName>
        <fullName evidence="2">Uncharacterized protein</fullName>
    </submittedName>
</protein>
<gene>
    <name evidence="2" type="ORF">NCTC13830_00065</name>
</gene>
<evidence type="ECO:0000313" key="3">
    <source>
        <dbReference type="Proteomes" id="UP000254047"/>
    </source>
</evidence>
<dbReference type="RefSeq" id="WP_228451372.1">
    <property type="nucleotide sequence ID" value="NZ_PPQT01000262.1"/>
</dbReference>
<name>A0A380FWC3_9STAP</name>
<feature type="region of interest" description="Disordered" evidence="1">
    <location>
        <begin position="41"/>
        <end position="85"/>
    </location>
</feature>
<reference evidence="2 3" key="1">
    <citation type="submission" date="2018-06" db="EMBL/GenBank/DDBJ databases">
        <authorList>
            <consortium name="Pathogen Informatics"/>
            <person name="Doyle S."/>
        </authorList>
    </citation>
    <scope>NUCLEOTIDE SEQUENCE [LARGE SCALE GENOMIC DNA]</scope>
    <source>
        <strain evidence="2 3">NCTC13830</strain>
    </source>
</reference>
<feature type="compositionally biased region" description="Polar residues" evidence="1">
    <location>
        <begin position="66"/>
        <end position="85"/>
    </location>
</feature>
<dbReference type="AlphaFoldDB" id="A0A380FWC3"/>
<dbReference type="EMBL" id="UHDO01000001">
    <property type="protein sequence ID" value="SUM42546.1"/>
    <property type="molecule type" value="Genomic_DNA"/>
</dbReference>
<dbReference type="Proteomes" id="UP000254047">
    <property type="component" value="Unassembled WGS sequence"/>
</dbReference>